<dbReference type="Pfam" id="PF00072">
    <property type="entry name" value="Response_reg"/>
    <property type="match status" value="1"/>
</dbReference>
<reference evidence="3" key="1">
    <citation type="submission" date="2021-01" db="EMBL/GenBank/DDBJ databases">
        <title>Microvirga sp.</title>
        <authorList>
            <person name="Kim M.K."/>
        </authorList>
    </citation>
    <scope>NUCLEOTIDE SEQUENCE</scope>
    <source>
        <strain evidence="3">5420S-16</strain>
    </source>
</reference>
<evidence type="ECO:0000259" key="2">
    <source>
        <dbReference type="PROSITE" id="PS50110"/>
    </source>
</evidence>
<dbReference type="SUPFAM" id="SSF52172">
    <property type="entry name" value="CheY-like"/>
    <property type="match status" value="1"/>
</dbReference>
<gene>
    <name evidence="3" type="ORF">JKG68_08875</name>
</gene>
<dbReference type="PROSITE" id="PS50110">
    <property type="entry name" value="RESPONSE_REGULATORY"/>
    <property type="match status" value="1"/>
</dbReference>
<comment type="caution">
    <text evidence="3">The sequence shown here is derived from an EMBL/GenBank/DDBJ whole genome shotgun (WGS) entry which is preliminary data.</text>
</comment>
<feature type="domain" description="Response regulatory" evidence="2">
    <location>
        <begin position="10"/>
        <end position="121"/>
    </location>
</feature>
<dbReference type="SMART" id="SM00448">
    <property type="entry name" value="REC"/>
    <property type="match status" value="1"/>
</dbReference>
<accession>A0A936ZE33</accession>
<dbReference type="GO" id="GO:0000160">
    <property type="term" value="P:phosphorelay signal transduction system"/>
    <property type="evidence" value="ECO:0007669"/>
    <property type="project" value="InterPro"/>
</dbReference>
<proteinExistence type="predicted"/>
<protein>
    <submittedName>
        <fullName evidence="3">Response regulator</fullName>
    </submittedName>
</protein>
<keyword evidence="1" id="KW-0597">Phosphoprotein</keyword>
<keyword evidence="4" id="KW-1185">Reference proteome</keyword>
<dbReference type="AlphaFoldDB" id="A0A936ZE33"/>
<dbReference type="InterPro" id="IPR001789">
    <property type="entry name" value="Sig_transdc_resp-reg_receiver"/>
</dbReference>
<evidence type="ECO:0000256" key="1">
    <source>
        <dbReference type="PROSITE-ProRule" id="PRU00169"/>
    </source>
</evidence>
<organism evidence="3 4">
    <name type="scientific">Microvirga aerilata</name>
    <dbReference type="NCBI Taxonomy" id="670292"/>
    <lineage>
        <taxon>Bacteria</taxon>
        <taxon>Pseudomonadati</taxon>
        <taxon>Pseudomonadota</taxon>
        <taxon>Alphaproteobacteria</taxon>
        <taxon>Hyphomicrobiales</taxon>
        <taxon>Methylobacteriaceae</taxon>
        <taxon>Microvirga</taxon>
    </lineage>
</organism>
<dbReference type="InterPro" id="IPR011006">
    <property type="entry name" value="CheY-like_superfamily"/>
</dbReference>
<evidence type="ECO:0000313" key="4">
    <source>
        <dbReference type="Proteomes" id="UP000605848"/>
    </source>
</evidence>
<dbReference type="EMBL" id="JAEQMY010000010">
    <property type="protein sequence ID" value="MBL0404075.1"/>
    <property type="molecule type" value="Genomic_DNA"/>
</dbReference>
<dbReference type="RefSeq" id="WP_202058341.1">
    <property type="nucleotide sequence ID" value="NZ_JAEQMY010000010.1"/>
</dbReference>
<dbReference type="Gene3D" id="3.40.50.2300">
    <property type="match status" value="1"/>
</dbReference>
<feature type="modified residue" description="4-aspartylphosphate" evidence="1">
    <location>
        <position position="60"/>
    </location>
</feature>
<sequence length="125" mass="13880">MTKHPNSRPLVLVLEDEALIALSLQDDLQDADYEVAGPFATCSAALEWLQTATPDMAILDTTLKDGPCREIALELSHREVPFLIYSGYQEDRQLLSEFNHITWIEKPVPAAALLQACQQLLVGCD</sequence>
<name>A0A936ZE33_9HYPH</name>
<evidence type="ECO:0000313" key="3">
    <source>
        <dbReference type="EMBL" id="MBL0404075.1"/>
    </source>
</evidence>
<dbReference type="Proteomes" id="UP000605848">
    <property type="component" value="Unassembled WGS sequence"/>
</dbReference>